<accession>A0A0H5BQ70</accession>
<reference evidence="4" key="1">
    <citation type="journal article" date="2015" name="Genome Announc.">
        <title>Complete Genome Sequence of the Bacteriochlorophyll b-Producing Photosynthetic Bacterium Blastochloris viridis.</title>
        <authorList>
            <person name="Tsukatani Y."/>
            <person name="Hirose Y."/>
            <person name="Harada J."/>
            <person name="Misawa N."/>
            <person name="Mori K."/>
            <person name="Inoue K."/>
            <person name="Tamiaki H."/>
        </authorList>
    </citation>
    <scope>NUCLEOTIDE SEQUENCE [LARGE SCALE GENOMIC DNA]</scope>
    <source>
        <strain evidence="4">DSM 133</strain>
    </source>
</reference>
<comment type="subcellular location">
    <subcellularLocation>
        <location evidence="2">Cell membrane</location>
        <topology evidence="2">Multi-pass membrane protein</topology>
    </subcellularLocation>
</comment>
<dbReference type="GO" id="GO:0005886">
    <property type="term" value="C:plasma membrane"/>
    <property type="evidence" value="ECO:0007669"/>
    <property type="project" value="UniProtKB-SubCell"/>
</dbReference>
<feature type="transmembrane region" description="Helical" evidence="3">
    <location>
        <begin position="48"/>
        <end position="65"/>
    </location>
</feature>
<dbReference type="Gene3D" id="1.10.1760.20">
    <property type="match status" value="1"/>
</dbReference>
<dbReference type="STRING" id="1079.BVIR_1895"/>
<evidence type="ECO:0000313" key="5">
    <source>
        <dbReference type="EMBL" id="CUU42331.1"/>
    </source>
</evidence>
<keyword evidence="3" id="KW-0812">Transmembrane</keyword>
<feature type="transmembrane region" description="Helical" evidence="3">
    <location>
        <begin position="72"/>
        <end position="92"/>
    </location>
</feature>
<dbReference type="PANTHER" id="PTHR34295:SF1">
    <property type="entry name" value="BIOTIN TRANSPORTER BIOY"/>
    <property type="match status" value="1"/>
</dbReference>
<proteinExistence type="inferred from homology"/>
<sequence length="220" mass="22580">MYGHRLLVDILWPPRHLRRERRFVALALIGAATLAASAKITLPLGAVPMSLQSLAVLMLGAVYGVRLSVASVALYVIVGVAGLPVFANATLATAGPQYLLGPTGGFLAGFALAAASVGRFAERGWDRSLPKLGAAMLIAHLALLAAGGVWLAFGAHLPNGGTGVGIERALAVLAPLLLGAAVKVAIAAVAVHAVRMRLDRSAQKARSYRVNTPAAPPPVP</sequence>
<keyword evidence="3" id="KW-1133">Transmembrane helix</keyword>
<keyword evidence="2 3" id="KW-0472">Membrane</keyword>
<gene>
    <name evidence="5" type="primary">bioY2</name>
    <name evidence="4" type="ORF">BV133_2850</name>
    <name evidence="5" type="ORF">BVIRIDIS_13400</name>
</gene>
<dbReference type="Pfam" id="PF02632">
    <property type="entry name" value="BioY"/>
    <property type="match status" value="1"/>
</dbReference>
<reference evidence="5" key="2">
    <citation type="submission" date="2015-11" db="EMBL/GenBank/DDBJ databases">
        <authorList>
            <person name="Zhang Y."/>
            <person name="Guo Z."/>
        </authorList>
    </citation>
    <scope>NUCLEOTIDE SEQUENCE</scope>
    <source>
        <strain evidence="5">1</strain>
    </source>
</reference>
<dbReference type="PANTHER" id="PTHR34295">
    <property type="entry name" value="BIOTIN TRANSPORTER BIOY"/>
    <property type="match status" value="1"/>
</dbReference>
<organism evidence="5 6">
    <name type="scientific">Blastochloris viridis</name>
    <name type="common">Rhodopseudomonas viridis</name>
    <dbReference type="NCBI Taxonomy" id="1079"/>
    <lineage>
        <taxon>Bacteria</taxon>
        <taxon>Pseudomonadati</taxon>
        <taxon>Pseudomonadota</taxon>
        <taxon>Alphaproteobacteria</taxon>
        <taxon>Hyphomicrobiales</taxon>
        <taxon>Blastochloridaceae</taxon>
        <taxon>Blastochloris</taxon>
    </lineage>
</organism>
<dbReference type="AlphaFoldDB" id="A0A0H5BQ70"/>
<dbReference type="EMBL" id="LN907867">
    <property type="protein sequence ID" value="CUU42331.1"/>
    <property type="molecule type" value="Genomic_DNA"/>
</dbReference>
<evidence type="ECO:0000256" key="2">
    <source>
        <dbReference type="PIRNR" id="PIRNR016661"/>
    </source>
</evidence>
<feature type="transmembrane region" description="Helical" evidence="3">
    <location>
        <begin position="173"/>
        <end position="194"/>
    </location>
</feature>
<dbReference type="GO" id="GO:0015225">
    <property type="term" value="F:biotin transmembrane transporter activity"/>
    <property type="evidence" value="ECO:0007669"/>
    <property type="project" value="UniProtKB-UniRule"/>
</dbReference>
<name>A0A0H5BQ70_BLAVI</name>
<evidence type="ECO:0000313" key="4">
    <source>
        <dbReference type="EMBL" id="BAS00444.1"/>
    </source>
</evidence>
<dbReference type="OrthoDB" id="9803495at2"/>
<protein>
    <recommendedName>
        <fullName evidence="2">Biotin transporter</fullName>
    </recommendedName>
</protein>
<dbReference type="InterPro" id="IPR003784">
    <property type="entry name" value="BioY"/>
</dbReference>
<keyword evidence="2" id="KW-1003">Cell membrane</keyword>
<feature type="transmembrane region" description="Helical" evidence="3">
    <location>
        <begin position="132"/>
        <end position="153"/>
    </location>
</feature>
<evidence type="ECO:0000256" key="1">
    <source>
        <dbReference type="ARBA" id="ARBA00010692"/>
    </source>
</evidence>
<dbReference type="PIRSF" id="PIRSF016661">
    <property type="entry name" value="BioY"/>
    <property type="match status" value="1"/>
</dbReference>
<comment type="similarity">
    <text evidence="1 2">Belongs to the BioY family.</text>
</comment>
<dbReference type="RefSeq" id="WP_055037404.1">
    <property type="nucleotide sequence ID" value="NZ_AP014854.2"/>
</dbReference>
<evidence type="ECO:0000256" key="3">
    <source>
        <dbReference type="SAM" id="Phobius"/>
    </source>
</evidence>
<dbReference type="KEGG" id="bvr:BVIR_1895"/>
<keyword evidence="6" id="KW-1185">Reference proteome</keyword>
<keyword evidence="2" id="KW-0813">Transport</keyword>
<dbReference type="EMBL" id="AP014854">
    <property type="protein sequence ID" value="BAS00444.1"/>
    <property type="molecule type" value="Genomic_DNA"/>
</dbReference>
<reference evidence="6" key="3">
    <citation type="journal article" date="2016" name="Genome Announc.">
        <title>Revised genome sequence of the purple photosynthetic bacterium Blastochloris viridis.</title>
        <authorList>
            <person name="Liu L.N."/>
            <person name="Faulkner M."/>
            <person name="Liu X."/>
            <person name="Huang F."/>
            <person name="Darby A.C."/>
            <person name="Hall N."/>
        </authorList>
    </citation>
    <scope>NUCLEOTIDE SEQUENCE [LARGE SCALE GENOMIC DNA]</scope>
    <source>
        <strain evidence="6">ATCC 19567 / DSM 133 / F</strain>
    </source>
</reference>
<evidence type="ECO:0000313" key="6">
    <source>
        <dbReference type="Proteomes" id="UP000065734"/>
    </source>
</evidence>
<dbReference type="Proteomes" id="UP000065734">
    <property type="component" value="Chromosome I"/>
</dbReference>
<feature type="transmembrane region" description="Helical" evidence="3">
    <location>
        <begin position="98"/>
        <end position="120"/>
    </location>
</feature>